<dbReference type="Pfam" id="PF00440">
    <property type="entry name" value="TetR_N"/>
    <property type="match status" value="1"/>
</dbReference>
<feature type="region of interest" description="Disordered" evidence="5">
    <location>
        <begin position="205"/>
        <end position="235"/>
    </location>
</feature>
<protein>
    <submittedName>
        <fullName evidence="7">AcrR family transcriptional regulator</fullName>
    </submittedName>
</protein>
<dbReference type="PANTHER" id="PTHR30055">
    <property type="entry name" value="HTH-TYPE TRANSCRIPTIONAL REGULATOR RUTR"/>
    <property type="match status" value="1"/>
</dbReference>
<evidence type="ECO:0000256" key="4">
    <source>
        <dbReference type="PROSITE-ProRule" id="PRU00335"/>
    </source>
</evidence>
<feature type="DNA-binding region" description="H-T-H motif" evidence="4">
    <location>
        <begin position="38"/>
        <end position="57"/>
    </location>
</feature>
<dbReference type="GO" id="GO:0003700">
    <property type="term" value="F:DNA-binding transcription factor activity"/>
    <property type="evidence" value="ECO:0007669"/>
    <property type="project" value="TreeGrafter"/>
</dbReference>
<evidence type="ECO:0000313" key="7">
    <source>
        <dbReference type="EMBL" id="MBB4931766.1"/>
    </source>
</evidence>
<dbReference type="PANTHER" id="PTHR30055:SF234">
    <property type="entry name" value="HTH-TYPE TRANSCRIPTIONAL REGULATOR BETI"/>
    <property type="match status" value="1"/>
</dbReference>
<feature type="domain" description="HTH tetR-type" evidence="6">
    <location>
        <begin position="15"/>
        <end position="75"/>
    </location>
</feature>
<dbReference type="InterPro" id="IPR050109">
    <property type="entry name" value="HTH-type_TetR-like_transc_reg"/>
</dbReference>
<name>A0A7W7RHW8_9ACTN</name>
<dbReference type="SUPFAM" id="SSF46689">
    <property type="entry name" value="Homeodomain-like"/>
    <property type="match status" value="1"/>
</dbReference>
<evidence type="ECO:0000256" key="1">
    <source>
        <dbReference type="ARBA" id="ARBA00023015"/>
    </source>
</evidence>
<dbReference type="InterPro" id="IPR001647">
    <property type="entry name" value="HTH_TetR"/>
</dbReference>
<gene>
    <name evidence="7" type="ORF">F4561_002586</name>
</gene>
<accession>A0A7W7RHW8</accession>
<dbReference type="PRINTS" id="PR00455">
    <property type="entry name" value="HTHTETR"/>
</dbReference>
<sequence>MYPVNRSGDRPPEDLTARARIRDAALAQFAERGYTGTTIKSVAEAAGVSVGLVQHHFGTKEELRRACDTYAVETMGNLDSYGVTGGGSTNPDALAKVFEWGPLVVRYIGRAMVDGSPSAAAFFDSGADATEEFLSRTWPERFPPGSAKTRDTAAVMAAMHHATVVLHEHLSRRMGVDVLATENTARIGLAMFDVYTSMAEFAASDAGERVREAAHNHQRETSAPPRKEDGHDRDS</sequence>
<dbReference type="Proteomes" id="UP000523007">
    <property type="component" value="Unassembled WGS sequence"/>
</dbReference>
<comment type="caution">
    <text evidence="7">The sequence shown here is derived from an EMBL/GenBank/DDBJ whole genome shotgun (WGS) entry which is preliminary data.</text>
</comment>
<keyword evidence="8" id="KW-1185">Reference proteome</keyword>
<dbReference type="EMBL" id="JACHJT010000001">
    <property type="protein sequence ID" value="MBB4931766.1"/>
    <property type="molecule type" value="Genomic_DNA"/>
</dbReference>
<keyword evidence="2 4" id="KW-0238">DNA-binding</keyword>
<evidence type="ECO:0000256" key="5">
    <source>
        <dbReference type="SAM" id="MobiDB-lite"/>
    </source>
</evidence>
<evidence type="ECO:0000256" key="2">
    <source>
        <dbReference type="ARBA" id="ARBA00023125"/>
    </source>
</evidence>
<keyword evidence="1" id="KW-0805">Transcription regulation</keyword>
<reference evidence="7 8" key="1">
    <citation type="submission" date="2020-08" db="EMBL/GenBank/DDBJ databases">
        <title>Sequencing the genomes of 1000 actinobacteria strains.</title>
        <authorList>
            <person name="Klenk H.-P."/>
        </authorList>
    </citation>
    <scope>NUCLEOTIDE SEQUENCE [LARGE SCALE GENOMIC DNA]</scope>
    <source>
        <strain evidence="7 8">DSM 102030</strain>
    </source>
</reference>
<dbReference type="InterPro" id="IPR009057">
    <property type="entry name" value="Homeodomain-like_sf"/>
</dbReference>
<dbReference type="AlphaFoldDB" id="A0A7W7RHW8"/>
<evidence type="ECO:0000259" key="6">
    <source>
        <dbReference type="PROSITE" id="PS50977"/>
    </source>
</evidence>
<dbReference type="Gene3D" id="1.10.357.10">
    <property type="entry name" value="Tetracycline Repressor, domain 2"/>
    <property type="match status" value="1"/>
</dbReference>
<dbReference type="GO" id="GO:0000976">
    <property type="term" value="F:transcription cis-regulatory region binding"/>
    <property type="evidence" value="ECO:0007669"/>
    <property type="project" value="TreeGrafter"/>
</dbReference>
<organism evidence="7 8">
    <name type="scientific">Lipingzhangella halophila</name>
    <dbReference type="NCBI Taxonomy" id="1783352"/>
    <lineage>
        <taxon>Bacteria</taxon>
        <taxon>Bacillati</taxon>
        <taxon>Actinomycetota</taxon>
        <taxon>Actinomycetes</taxon>
        <taxon>Streptosporangiales</taxon>
        <taxon>Nocardiopsidaceae</taxon>
        <taxon>Lipingzhangella</taxon>
    </lineage>
</organism>
<dbReference type="RefSeq" id="WP_184578445.1">
    <property type="nucleotide sequence ID" value="NZ_JACHJT010000001.1"/>
</dbReference>
<keyword evidence="3" id="KW-0804">Transcription</keyword>
<proteinExistence type="predicted"/>
<evidence type="ECO:0000313" key="8">
    <source>
        <dbReference type="Proteomes" id="UP000523007"/>
    </source>
</evidence>
<dbReference type="PROSITE" id="PS50977">
    <property type="entry name" value="HTH_TETR_2"/>
    <property type="match status" value="1"/>
</dbReference>
<evidence type="ECO:0000256" key="3">
    <source>
        <dbReference type="ARBA" id="ARBA00023163"/>
    </source>
</evidence>
<feature type="compositionally biased region" description="Basic and acidic residues" evidence="5">
    <location>
        <begin position="206"/>
        <end position="235"/>
    </location>
</feature>